<keyword evidence="3" id="KW-1133">Transmembrane helix</keyword>
<sequence>MEGWIALALSLCFALLCVFTVDADMACPALTGTNFTLEEIFLGADGVTGELDAEMQVYDDVLLGETDFRACGPSLACASGTDVTVCESVLNTTSGSQSTAVFAKASPAPQIYNIQLEKSITEYTNNGPPVTKNIPFNSVSLVYTNAACSGPTPQYTTTIIFDCPNTYQVSINETMRRVYRGDDMFAFCKGDFRSAQACSKCFVFYNPHVCPHITCPMGDNQLECSGHGTCNQLAGGCQCEGVYTGATCSFLPSCQPGQTENCEPNNGSNGSGNGEGQGNDSDDWVPAAVIGGVVGLIGVGVGIGFLIWRVILPKFYVIEKLPNGKTRRVRRVFHFDGDSETEMDSHPSISTNQVSP</sequence>
<evidence type="ECO:0000259" key="5">
    <source>
        <dbReference type="Pfam" id="PF07974"/>
    </source>
</evidence>
<dbReference type="Pfam" id="PF07974">
    <property type="entry name" value="EGF_2"/>
    <property type="match status" value="1"/>
</dbReference>
<reference evidence="6" key="1">
    <citation type="submission" date="2021-01" db="EMBL/GenBank/DDBJ databases">
        <authorList>
            <person name="Corre E."/>
            <person name="Pelletier E."/>
            <person name="Niang G."/>
            <person name="Scheremetjew M."/>
            <person name="Finn R."/>
            <person name="Kale V."/>
            <person name="Holt S."/>
            <person name="Cochrane G."/>
            <person name="Meng A."/>
            <person name="Brown T."/>
            <person name="Cohen L."/>
        </authorList>
    </citation>
    <scope>NUCLEOTIDE SEQUENCE</scope>
    <source>
        <strain evidence="6">NIES-2562</strain>
    </source>
</reference>
<dbReference type="AlphaFoldDB" id="A0A7S3G8V4"/>
<evidence type="ECO:0000313" key="6">
    <source>
        <dbReference type="EMBL" id="CAE0256760.1"/>
    </source>
</evidence>
<keyword evidence="3" id="KW-0812">Transmembrane</keyword>
<evidence type="ECO:0000256" key="1">
    <source>
        <dbReference type="ARBA" id="ARBA00023157"/>
    </source>
</evidence>
<feature type="signal peptide" evidence="4">
    <location>
        <begin position="1"/>
        <end position="23"/>
    </location>
</feature>
<organism evidence="6">
    <name type="scientific">Palpitomonas bilix</name>
    <dbReference type="NCBI Taxonomy" id="652834"/>
    <lineage>
        <taxon>Eukaryota</taxon>
        <taxon>Eukaryota incertae sedis</taxon>
    </lineage>
</organism>
<keyword evidence="3" id="KW-0472">Membrane</keyword>
<dbReference type="Gene3D" id="2.10.25.10">
    <property type="entry name" value="Laminin"/>
    <property type="match status" value="1"/>
</dbReference>
<feature type="domain" description="Epidermal growth factor-like" evidence="5">
    <location>
        <begin position="217"/>
        <end position="248"/>
    </location>
</feature>
<keyword evidence="4" id="KW-0732">Signal</keyword>
<feature type="chain" id="PRO_5030991812" description="Epidermal growth factor-like domain-containing protein" evidence="4">
    <location>
        <begin position="24"/>
        <end position="356"/>
    </location>
</feature>
<feature type="transmembrane region" description="Helical" evidence="3">
    <location>
        <begin position="284"/>
        <end position="308"/>
    </location>
</feature>
<protein>
    <recommendedName>
        <fullName evidence="5">Epidermal growth factor-like domain-containing protein</fullName>
    </recommendedName>
</protein>
<evidence type="ECO:0000256" key="3">
    <source>
        <dbReference type="SAM" id="Phobius"/>
    </source>
</evidence>
<accession>A0A7S3G8V4</accession>
<evidence type="ECO:0000256" key="2">
    <source>
        <dbReference type="SAM" id="MobiDB-lite"/>
    </source>
</evidence>
<dbReference type="EMBL" id="HBIB01029167">
    <property type="protein sequence ID" value="CAE0256760.1"/>
    <property type="molecule type" value="Transcribed_RNA"/>
</dbReference>
<name>A0A7S3G8V4_9EUKA</name>
<proteinExistence type="predicted"/>
<keyword evidence="1" id="KW-1015">Disulfide bond</keyword>
<gene>
    <name evidence="6" type="ORF">PBIL07802_LOCUS19016</name>
</gene>
<dbReference type="InterPro" id="IPR013111">
    <property type="entry name" value="EGF_extracell"/>
</dbReference>
<feature type="region of interest" description="Disordered" evidence="2">
    <location>
        <begin position="261"/>
        <end position="282"/>
    </location>
</feature>
<evidence type="ECO:0000256" key="4">
    <source>
        <dbReference type="SAM" id="SignalP"/>
    </source>
</evidence>